<keyword evidence="2" id="KW-1185">Reference proteome</keyword>
<feature type="non-terminal residue" evidence="1">
    <location>
        <position position="1"/>
    </location>
</feature>
<proteinExistence type="predicted"/>
<dbReference type="Proteomes" id="UP001233999">
    <property type="component" value="Unassembled WGS sequence"/>
</dbReference>
<organism evidence="1 2">
    <name type="scientific">Diploptera punctata</name>
    <name type="common">Pacific beetle cockroach</name>
    <dbReference type="NCBI Taxonomy" id="6984"/>
    <lineage>
        <taxon>Eukaryota</taxon>
        <taxon>Metazoa</taxon>
        <taxon>Ecdysozoa</taxon>
        <taxon>Arthropoda</taxon>
        <taxon>Hexapoda</taxon>
        <taxon>Insecta</taxon>
        <taxon>Pterygota</taxon>
        <taxon>Neoptera</taxon>
        <taxon>Polyneoptera</taxon>
        <taxon>Dictyoptera</taxon>
        <taxon>Blattodea</taxon>
        <taxon>Blaberoidea</taxon>
        <taxon>Blaberidae</taxon>
        <taxon>Diplopterinae</taxon>
        <taxon>Diploptera</taxon>
    </lineage>
</organism>
<feature type="non-terminal residue" evidence="1">
    <location>
        <position position="72"/>
    </location>
</feature>
<accession>A0AAD8ENH5</accession>
<evidence type="ECO:0000313" key="1">
    <source>
        <dbReference type="EMBL" id="KAJ9597295.1"/>
    </source>
</evidence>
<gene>
    <name evidence="1" type="ORF">L9F63_011816</name>
</gene>
<dbReference type="EMBL" id="JASPKZ010001618">
    <property type="protein sequence ID" value="KAJ9597295.1"/>
    <property type="molecule type" value="Genomic_DNA"/>
</dbReference>
<reference evidence="1" key="1">
    <citation type="journal article" date="2023" name="IScience">
        <title>Live-bearing cockroach genome reveals convergent evolutionary mechanisms linked to viviparity in insects and beyond.</title>
        <authorList>
            <person name="Fouks B."/>
            <person name="Harrison M.C."/>
            <person name="Mikhailova A.A."/>
            <person name="Marchal E."/>
            <person name="English S."/>
            <person name="Carruthers M."/>
            <person name="Jennings E.C."/>
            <person name="Chiamaka E.L."/>
            <person name="Frigard R.A."/>
            <person name="Pippel M."/>
            <person name="Attardo G.M."/>
            <person name="Benoit J.B."/>
            <person name="Bornberg-Bauer E."/>
            <person name="Tobe S.S."/>
        </authorList>
    </citation>
    <scope>NUCLEOTIDE SEQUENCE</scope>
    <source>
        <strain evidence="1">Stay&amp;Tobe</strain>
    </source>
</reference>
<comment type="caution">
    <text evidence="1">The sequence shown here is derived from an EMBL/GenBank/DDBJ whole genome shotgun (WGS) entry which is preliminary data.</text>
</comment>
<protein>
    <submittedName>
        <fullName evidence="1">Uncharacterized protein</fullName>
    </submittedName>
</protein>
<dbReference type="AlphaFoldDB" id="A0AAD8ENH5"/>
<evidence type="ECO:0000313" key="2">
    <source>
        <dbReference type="Proteomes" id="UP001233999"/>
    </source>
</evidence>
<sequence length="72" mass="8452">TQFNWVRLVGDREQYFCDIAIVERQKIKTVLGIPKDKVDLKNESGAYSDFLHKQCRCHVSDSRQFVTEFGEQ</sequence>
<name>A0AAD8ENH5_DIPPU</name>
<reference evidence="1" key="2">
    <citation type="submission" date="2023-05" db="EMBL/GenBank/DDBJ databases">
        <authorList>
            <person name="Fouks B."/>
        </authorList>
    </citation>
    <scope>NUCLEOTIDE SEQUENCE</scope>
    <source>
        <strain evidence="1">Stay&amp;Tobe</strain>
        <tissue evidence="1">Testes</tissue>
    </source>
</reference>